<dbReference type="OrthoDB" id="627216at2"/>
<dbReference type="EMBL" id="FOLL01000021">
    <property type="protein sequence ID" value="SFC72357.1"/>
    <property type="molecule type" value="Genomic_DNA"/>
</dbReference>
<organism evidence="2 3">
    <name type="scientific">Parapedobacter composti</name>
    <dbReference type="NCBI Taxonomy" id="623281"/>
    <lineage>
        <taxon>Bacteria</taxon>
        <taxon>Pseudomonadati</taxon>
        <taxon>Bacteroidota</taxon>
        <taxon>Sphingobacteriia</taxon>
        <taxon>Sphingobacteriales</taxon>
        <taxon>Sphingobacteriaceae</taxon>
        <taxon>Parapedobacter</taxon>
    </lineage>
</organism>
<sequence>MNITFTSIPSVIERHDKPMTQLTSALDKRIQLFEGSAGFLVGDLALSQGVAPYRNINSSPADLDYQLLAKAGLLLASGARSGELVLTTGFPSAVYELFKQQAEKFFAVRDVMIEYNSDTLNAGGRSRVQLTISHLEVIPEIMGCINAIRKGTISDEGNFFIVSLGYGTCETALSTADGPIARTCVSVPGLRHAVNTLHDELSANYYLSMKNEHMINQSFQRGDIVIGRKRLNLLNARSSHLTSYYNEILSPAMRKAFTDTDFEKANRMYLVGGGALYPELVNHFKEEFDGVLDIIVPEGADNCASIGYYLRSALWCGPNHIERAVGLDIGNAYTVISSHAADKSRVEPKKQESEVVSAFLSE</sequence>
<dbReference type="STRING" id="623281.SAMN05421747_12133"/>
<evidence type="ECO:0000259" key="1">
    <source>
        <dbReference type="Pfam" id="PF17989"/>
    </source>
</evidence>
<protein>
    <recommendedName>
        <fullName evidence="1">Actin-like protein N-terminal domain-containing protein</fullName>
    </recommendedName>
</protein>
<feature type="domain" description="Actin-like protein N-terminal" evidence="1">
    <location>
        <begin position="5"/>
        <end position="143"/>
    </location>
</feature>
<accession>A0A1I1LGP0</accession>
<dbReference type="RefSeq" id="WP_090974861.1">
    <property type="nucleotide sequence ID" value="NZ_FOLL01000021.1"/>
</dbReference>
<dbReference type="InterPro" id="IPR040607">
    <property type="entry name" value="ALP_N"/>
</dbReference>
<proteinExistence type="predicted"/>
<dbReference type="AlphaFoldDB" id="A0A1I1LGP0"/>
<dbReference type="Gene3D" id="3.30.420.40">
    <property type="match status" value="2"/>
</dbReference>
<keyword evidence="3" id="KW-1185">Reference proteome</keyword>
<dbReference type="InterPro" id="IPR043129">
    <property type="entry name" value="ATPase_NBD"/>
</dbReference>
<gene>
    <name evidence="2" type="ORF">SAMN05421747_12133</name>
</gene>
<reference evidence="2 3" key="1">
    <citation type="submission" date="2016-10" db="EMBL/GenBank/DDBJ databases">
        <authorList>
            <person name="de Groot N.N."/>
        </authorList>
    </citation>
    <scope>NUCLEOTIDE SEQUENCE [LARGE SCALE GENOMIC DNA]</scope>
    <source>
        <strain evidence="2 3">DSM 22900</strain>
    </source>
</reference>
<name>A0A1I1LGP0_9SPHI</name>
<dbReference type="Pfam" id="PF17989">
    <property type="entry name" value="ALP_N"/>
    <property type="match status" value="1"/>
</dbReference>
<dbReference type="SUPFAM" id="SSF53067">
    <property type="entry name" value="Actin-like ATPase domain"/>
    <property type="match status" value="2"/>
</dbReference>
<evidence type="ECO:0000313" key="2">
    <source>
        <dbReference type="EMBL" id="SFC72357.1"/>
    </source>
</evidence>
<evidence type="ECO:0000313" key="3">
    <source>
        <dbReference type="Proteomes" id="UP000199577"/>
    </source>
</evidence>
<dbReference type="Proteomes" id="UP000199577">
    <property type="component" value="Unassembled WGS sequence"/>
</dbReference>